<keyword evidence="3" id="KW-1185">Reference proteome</keyword>
<feature type="compositionally biased region" description="Basic residues" evidence="1">
    <location>
        <begin position="79"/>
        <end position="91"/>
    </location>
</feature>
<organism evidence="2 3">
    <name type="scientific">Sphingomonas parva</name>
    <dbReference type="NCBI Taxonomy" id="2555898"/>
    <lineage>
        <taxon>Bacteria</taxon>
        <taxon>Pseudomonadati</taxon>
        <taxon>Pseudomonadota</taxon>
        <taxon>Alphaproteobacteria</taxon>
        <taxon>Sphingomonadales</taxon>
        <taxon>Sphingomonadaceae</taxon>
        <taxon>Sphingomonas</taxon>
    </lineage>
</organism>
<feature type="compositionally biased region" description="Basic and acidic residues" evidence="1">
    <location>
        <begin position="123"/>
        <end position="132"/>
    </location>
</feature>
<feature type="compositionally biased region" description="Basic and acidic residues" evidence="1">
    <location>
        <begin position="48"/>
        <end position="75"/>
    </location>
</feature>
<proteinExistence type="predicted"/>
<feature type="region of interest" description="Disordered" evidence="1">
    <location>
        <begin position="48"/>
        <end position="132"/>
    </location>
</feature>
<comment type="caution">
    <text evidence="2">The sequence shown here is derived from an EMBL/GenBank/DDBJ whole genome shotgun (WGS) entry which is preliminary data.</text>
</comment>
<name>A0A4Y8ZPH2_9SPHN</name>
<dbReference type="Proteomes" id="UP000298213">
    <property type="component" value="Unassembled WGS sequence"/>
</dbReference>
<protein>
    <submittedName>
        <fullName evidence="2">Uncharacterized protein</fullName>
    </submittedName>
</protein>
<dbReference type="AlphaFoldDB" id="A0A4Y8ZPH2"/>
<evidence type="ECO:0000313" key="2">
    <source>
        <dbReference type="EMBL" id="TFI57142.1"/>
    </source>
</evidence>
<evidence type="ECO:0000256" key="1">
    <source>
        <dbReference type="SAM" id="MobiDB-lite"/>
    </source>
</evidence>
<accession>A0A4Y8ZPH2</accession>
<dbReference type="EMBL" id="SPDV01000037">
    <property type="protein sequence ID" value="TFI57142.1"/>
    <property type="molecule type" value="Genomic_DNA"/>
</dbReference>
<sequence length="132" mass="14564">MSTAAEDPVKLRLRARKTNDQGESVASFVARYLDEIQAARHEGKSWDAIGRDLRPDNPIKGDTVRKSVERAEKAAASKAKPKRLRISRASKARFPNAEPQPVPAQLELGMPAETAKSSGLFSRRVDPLSEEE</sequence>
<reference evidence="2 3" key="1">
    <citation type="submission" date="2019-03" db="EMBL/GenBank/DDBJ databases">
        <title>Genome sequence of Sphingomonas sp. 17J27-24.</title>
        <authorList>
            <person name="Kim M."/>
            <person name="Maeng S."/>
            <person name="Sathiyaraj S."/>
        </authorList>
    </citation>
    <scope>NUCLEOTIDE SEQUENCE [LARGE SCALE GENOMIC DNA]</scope>
    <source>
        <strain evidence="2 3">17J27-24</strain>
    </source>
</reference>
<dbReference type="RefSeq" id="WP_135089040.1">
    <property type="nucleotide sequence ID" value="NZ_SPDV01000037.1"/>
</dbReference>
<evidence type="ECO:0000313" key="3">
    <source>
        <dbReference type="Proteomes" id="UP000298213"/>
    </source>
</evidence>
<gene>
    <name evidence="2" type="ORF">E2493_16670</name>
</gene>